<accession>A0A699SZP8</accession>
<sequence>MSLESFQAPGQAPVGGVAIREPIAKAGRQLHGFEGKGKAIATNEQAAQSLLLL</sequence>
<reference evidence="1" key="1">
    <citation type="journal article" date="2019" name="Sci. Rep.">
        <title>Draft genome of Tanacetum cinerariifolium, the natural source of mosquito coil.</title>
        <authorList>
            <person name="Yamashiro T."/>
            <person name="Shiraishi A."/>
            <person name="Satake H."/>
            <person name="Nakayama K."/>
        </authorList>
    </citation>
    <scope>NUCLEOTIDE SEQUENCE</scope>
</reference>
<dbReference type="EMBL" id="BKCJ011202303">
    <property type="protein sequence ID" value="GFD03050.1"/>
    <property type="molecule type" value="Genomic_DNA"/>
</dbReference>
<comment type="caution">
    <text evidence="1">The sequence shown here is derived from an EMBL/GenBank/DDBJ whole genome shotgun (WGS) entry which is preliminary data.</text>
</comment>
<evidence type="ECO:0000313" key="1">
    <source>
        <dbReference type="EMBL" id="GFD03050.1"/>
    </source>
</evidence>
<protein>
    <submittedName>
        <fullName evidence="1">Uncharacterized protein</fullName>
    </submittedName>
</protein>
<dbReference type="AlphaFoldDB" id="A0A699SZP8"/>
<organism evidence="1">
    <name type="scientific">Tanacetum cinerariifolium</name>
    <name type="common">Dalmatian daisy</name>
    <name type="synonym">Chrysanthemum cinerariifolium</name>
    <dbReference type="NCBI Taxonomy" id="118510"/>
    <lineage>
        <taxon>Eukaryota</taxon>
        <taxon>Viridiplantae</taxon>
        <taxon>Streptophyta</taxon>
        <taxon>Embryophyta</taxon>
        <taxon>Tracheophyta</taxon>
        <taxon>Spermatophyta</taxon>
        <taxon>Magnoliopsida</taxon>
        <taxon>eudicotyledons</taxon>
        <taxon>Gunneridae</taxon>
        <taxon>Pentapetalae</taxon>
        <taxon>asterids</taxon>
        <taxon>campanulids</taxon>
        <taxon>Asterales</taxon>
        <taxon>Asteraceae</taxon>
        <taxon>Asteroideae</taxon>
        <taxon>Anthemideae</taxon>
        <taxon>Anthemidinae</taxon>
        <taxon>Tanacetum</taxon>
    </lineage>
</organism>
<name>A0A699SZP8_TANCI</name>
<feature type="non-terminal residue" evidence="1">
    <location>
        <position position="53"/>
    </location>
</feature>
<proteinExistence type="predicted"/>
<gene>
    <name evidence="1" type="ORF">Tci_875019</name>
</gene>